<feature type="chain" id="PRO_5018597722" evidence="1">
    <location>
        <begin position="35"/>
        <end position="193"/>
    </location>
</feature>
<dbReference type="Proteomes" id="UP000278422">
    <property type="component" value="Unassembled WGS sequence"/>
</dbReference>
<keyword evidence="3" id="KW-1185">Reference proteome</keyword>
<accession>A0A3R8PFA2</accession>
<proteinExistence type="predicted"/>
<name>A0A3R8PFA2_9CORY</name>
<dbReference type="AlphaFoldDB" id="A0A3R8PFA2"/>
<keyword evidence="1" id="KW-0732">Signal</keyword>
<organism evidence="2 3">
    <name type="scientific">Corynebacterium bovis</name>
    <dbReference type="NCBI Taxonomy" id="36808"/>
    <lineage>
        <taxon>Bacteria</taxon>
        <taxon>Bacillati</taxon>
        <taxon>Actinomycetota</taxon>
        <taxon>Actinomycetes</taxon>
        <taxon>Mycobacteriales</taxon>
        <taxon>Corynebacteriaceae</taxon>
        <taxon>Corynebacterium</taxon>
    </lineage>
</organism>
<dbReference type="PROSITE" id="PS51257">
    <property type="entry name" value="PROKAR_LIPOPROTEIN"/>
    <property type="match status" value="1"/>
</dbReference>
<evidence type="ECO:0000313" key="3">
    <source>
        <dbReference type="Proteomes" id="UP000278422"/>
    </source>
</evidence>
<dbReference type="RefSeq" id="WP_125176208.1">
    <property type="nucleotide sequence ID" value="NZ_JBHYBO010000007.1"/>
</dbReference>
<gene>
    <name evidence="2" type="ORF">CXF42_06855</name>
</gene>
<protein>
    <submittedName>
        <fullName evidence="2">Uncharacterized protein</fullName>
    </submittedName>
</protein>
<evidence type="ECO:0000256" key="1">
    <source>
        <dbReference type="SAM" id="SignalP"/>
    </source>
</evidence>
<comment type="caution">
    <text evidence="2">The sequence shown here is derived from an EMBL/GenBank/DDBJ whole genome shotgun (WGS) entry which is preliminary data.</text>
</comment>
<feature type="signal peptide" evidence="1">
    <location>
        <begin position="1"/>
        <end position="34"/>
    </location>
</feature>
<sequence length="193" mass="19603">MGRQSRLRGLSPALAVAVVLVLSGCGSNSSDVSAGSDDHVVIDPVAFDPAPAATSVLTTLLSWNPAAQSGPLDVSVDAADRLLAGGLRDQATHPRTASGVLAKPAGWDGWAAAGAQVRAIVPEVVVRDDPADDSARLVDATVEQTLAYPDGSRSQLARMRVTVHLVSVEGRWAADGITPAGPAGPSDSGGRRA</sequence>
<reference evidence="2 3" key="1">
    <citation type="submission" date="2018-01" db="EMBL/GenBank/DDBJ databases">
        <title>Twenty Corynebacterium bovis Genomes.</title>
        <authorList>
            <person name="Gulvik C.A."/>
        </authorList>
    </citation>
    <scope>NUCLEOTIDE SEQUENCE [LARGE SCALE GENOMIC DNA]</scope>
    <source>
        <strain evidence="2 3">16-2004</strain>
    </source>
</reference>
<dbReference type="EMBL" id="PQNQ01000017">
    <property type="protein sequence ID" value="RRQ03518.1"/>
    <property type="molecule type" value="Genomic_DNA"/>
</dbReference>
<evidence type="ECO:0000313" key="2">
    <source>
        <dbReference type="EMBL" id="RRQ03518.1"/>
    </source>
</evidence>